<evidence type="ECO:0000313" key="8">
    <source>
        <dbReference type="Proteomes" id="UP000049127"/>
    </source>
</evidence>
<evidence type="ECO:0000256" key="6">
    <source>
        <dbReference type="SAM" id="Phobius"/>
    </source>
</evidence>
<feature type="transmembrane region" description="Helical" evidence="6">
    <location>
        <begin position="22"/>
        <end position="55"/>
    </location>
</feature>
<keyword evidence="5 6" id="KW-0472">Membrane</keyword>
<dbReference type="RefSeq" id="WP_055342240.1">
    <property type="nucleotide sequence ID" value="NZ_CDNI01000003.1"/>
</dbReference>
<protein>
    <submittedName>
        <fullName evidence="7">ABC transporter cobalt-specific permease</fullName>
    </submittedName>
</protein>
<dbReference type="Pfam" id="PF02361">
    <property type="entry name" value="CbiQ"/>
    <property type="match status" value="1"/>
</dbReference>
<dbReference type="PANTHER" id="PTHR43723">
    <property type="entry name" value="COBALT TRANSPORT PROTEIN CBIQ"/>
    <property type="match status" value="1"/>
</dbReference>
<comment type="subcellular location">
    <subcellularLocation>
        <location evidence="1">Cell membrane</location>
        <topology evidence="1">Multi-pass membrane protein</topology>
    </subcellularLocation>
</comment>
<dbReference type="InterPro" id="IPR012809">
    <property type="entry name" value="ECF_CbiQ"/>
</dbReference>
<dbReference type="EMBL" id="CEKZ01000003">
    <property type="protein sequence ID" value="CEQ04233.1"/>
    <property type="molecule type" value="Genomic_DNA"/>
</dbReference>
<name>A0A0C7G7T1_PARSO</name>
<feature type="transmembrane region" description="Helical" evidence="6">
    <location>
        <begin position="67"/>
        <end position="86"/>
    </location>
</feature>
<keyword evidence="3 6" id="KW-0812">Transmembrane</keyword>
<gene>
    <name evidence="7" type="primary">cbiQ_1</name>
    <name evidence="7" type="ORF">R28058_19661</name>
</gene>
<reference evidence="7 8" key="1">
    <citation type="submission" date="2015-01" db="EMBL/GenBank/DDBJ databases">
        <authorList>
            <person name="Aslett A.Martin."/>
            <person name="De Silva Nishadi"/>
        </authorList>
    </citation>
    <scope>NUCLEOTIDE SEQUENCE [LARGE SCALE GENOMIC DNA]</scope>
    <source>
        <strain evidence="7 8">R28058</strain>
    </source>
</reference>
<proteinExistence type="predicted"/>
<evidence type="ECO:0000256" key="4">
    <source>
        <dbReference type="ARBA" id="ARBA00022989"/>
    </source>
</evidence>
<dbReference type="InterPro" id="IPR003339">
    <property type="entry name" value="ABC/ECF_trnsptr_transmembrane"/>
</dbReference>
<dbReference type="GO" id="GO:0006824">
    <property type="term" value="P:cobalt ion transport"/>
    <property type="evidence" value="ECO:0007669"/>
    <property type="project" value="InterPro"/>
</dbReference>
<dbReference type="GO" id="GO:0043190">
    <property type="term" value="C:ATP-binding cassette (ABC) transporter complex"/>
    <property type="evidence" value="ECO:0007669"/>
    <property type="project" value="InterPro"/>
</dbReference>
<dbReference type="AlphaFoldDB" id="A0A0C7G7T1"/>
<keyword evidence="4 6" id="KW-1133">Transmembrane helix</keyword>
<dbReference type="Proteomes" id="UP000049127">
    <property type="component" value="Unassembled WGS sequence"/>
</dbReference>
<dbReference type="CDD" id="cd16914">
    <property type="entry name" value="EcfT"/>
    <property type="match status" value="1"/>
</dbReference>
<evidence type="ECO:0000256" key="3">
    <source>
        <dbReference type="ARBA" id="ARBA00022692"/>
    </source>
</evidence>
<dbReference type="InterPro" id="IPR052770">
    <property type="entry name" value="Cobalt_transport_CbiQ"/>
</dbReference>
<accession>A0A0C7G7T1</accession>
<feature type="transmembrane region" description="Helical" evidence="6">
    <location>
        <begin position="117"/>
        <end position="136"/>
    </location>
</feature>
<evidence type="ECO:0000256" key="5">
    <source>
        <dbReference type="ARBA" id="ARBA00023136"/>
    </source>
</evidence>
<dbReference type="NCBIfam" id="TIGR02454">
    <property type="entry name" value="ECF_T_CbiQ"/>
    <property type="match status" value="1"/>
</dbReference>
<evidence type="ECO:0000256" key="1">
    <source>
        <dbReference type="ARBA" id="ARBA00004651"/>
    </source>
</evidence>
<sequence>MLEIDKCAYTNSIKDVNPIFKFIVSFISMTVSILTNSISLHLLIMLILTILIVFLAKVDINLYIKCLRIPIYFLLIGTILNLINISFESKDFVFNIKILGLYIGTTKFAIDNTIHILLRALSCIISIYFLILTTPFNQLIIIFKKLHFPDVLIELMILTYRFIFIFLEEIKDIYESQQLKFGYINLKNSYNSTALLIKVLFFRMMKKYEDMSITLDIKLYDGKFHI</sequence>
<evidence type="ECO:0000313" key="7">
    <source>
        <dbReference type="EMBL" id="CEQ04233.1"/>
    </source>
</evidence>
<dbReference type="PANTHER" id="PTHR43723:SF1">
    <property type="entry name" value="COBALT TRANSPORT PROTEIN CBIQ"/>
    <property type="match status" value="1"/>
</dbReference>
<evidence type="ECO:0000256" key="2">
    <source>
        <dbReference type="ARBA" id="ARBA00022475"/>
    </source>
</evidence>
<organism evidence="7 8">
    <name type="scientific">Paraclostridium sordellii</name>
    <name type="common">Clostridium sordellii</name>
    <dbReference type="NCBI Taxonomy" id="1505"/>
    <lineage>
        <taxon>Bacteria</taxon>
        <taxon>Bacillati</taxon>
        <taxon>Bacillota</taxon>
        <taxon>Clostridia</taxon>
        <taxon>Peptostreptococcales</taxon>
        <taxon>Peptostreptococcaceae</taxon>
        <taxon>Paraclostridium</taxon>
    </lineage>
</organism>
<keyword evidence="2" id="KW-1003">Cell membrane</keyword>